<feature type="transmembrane region" description="Helical" evidence="6">
    <location>
        <begin position="250"/>
        <end position="272"/>
    </location>
</feature>
<comment type="caution">
    <text evidence="7">The sequence shown here is derived from an EMBL/GenBank/DDBJ whole genome shotgun (WGS) entry which is preliminary data.</text>
</comment>
<dbReference type="AlphaFoldDB" id="A0A2V2N685"/>
<evidence type="ECO:0000256" key="6">
    <source>
        <dbReference type="SAM" id="Phobius"/>
    </source>
</evidence>
<dbReference type="GO" id="GO:0046873">
    <property type="term" value="F:metal ion transmembrane transporter activity"/>
    <property type="evidence" value="ECO:0007669"/>
    <property type="project" value="InterPro"/>
</dbReference>
<dbReference type="Gene3D" id="3.30.460.20">
    <property type="entry name" value="CorA soluble domain-like"/>
    <property type="match status" value="1"/>
</dbReference>
<dbReference type="OrthoDB" id="115553at2157"/>
<evidence type="ECO:0000256" key="1">
    <source>
        <dbReference type="ARBA" id="ARBA00004141"/>
    </source>
</evidence>
<dbReference type="PANTHER" id="PTHR47891:SF2">
    <property type="entry name" value="MAGNESIUM AND COBALT TRANSPORTER"/>
    <property type="match status" value="1"/>
</dbReference>
<dbReference type="InterPro" id="IPR045863">
    <property type="entry name" value="CorA_TM1_TM2"/>
</dbReference>
<dbReference type="Pfam" id="PF01544">
    <property type="entry name" value="CorA"/>
    <property type="match status" value="1"/>
</dbReference>
<dbReference type="PANTHER" id="PTHR47891">
    <property type="entry name" value="TRANSPORTER-RELATED"/>
    <property type="match status" value="1"/>
</dbReference>
<dbReference type="Gene3D" id="1.20.58.340">
    <property type="entry name" value="Magnesium transport protein CorA, transmembrane region"/>
    <property type="match status" value="2"/>
</dbReference>
<reference evidence="7 8" key="1">
    <citation type="submission" date="2018-05" db="EMBL/GenBank/DDBJ databases">
        <title>Draft genome of Methanospirillum stamsii Pt1.</title>
        <authorList>
            <person name="Dueholm M.S."/>
            <person name="Nielsen P.H."/>
            <person name="Bakmann L.F."/>
            <person name="Otzen D.E."/>
        </authorList>
    </citation>
    <scope>NUCLEOTIDE SEQUENCE [LARGE SCALE GENOMIC DNA]</scope>
    <source>
        <strain evidence="7 8">Pt1</strain>
    </source>
</reference>
<organism evidence="7 8">
    <name type="scientific">Methanospirillum stamsii</name>
    <dbReference type="NCBI Taxonomy" id="1277351"/>
    <lineage>
        <taxon>Archaea</taxon>
        <taxon>Methanobacteriati</taxon>
        <taxon>Methanobacteriota</taxon>
        <taxon>Stenosarchaea group</taxon>
        <taxon>Methanomicrobia</taxon>
        <taxon>Methanomicrobiales</taxon>
        <taxon>Methanospirillaceae</taxon>
        <taxon>Methanospirillum</taxon>
    </lineage>
</organism>
<dbReference type="SUPFAM" id="SSF144083">
    <property type="entry name" value="Magnesium transport protein CorA, transmembrane region"/>
    <property type="match status" value="1"/>
</dbReference>
<evidence type="ECO:0000256" key="3">
    <source>
        <dbReference type="ARBA" id="ARBA00022692"/>
    </source>
</evidence>
<sequence>MIAAYITTHTGLVPVENWVDGCWIKVVNPTEKEIALLVERFGVWIEFFTDPLDVDERARFEVDEGNMLMLIRSPRREPEEAAIPYITLPIGIILTGNVIITVTLTEVDVLEEFLSGWVRNFDTKTRTRFALQICYRTALRFLRYLKDINRMSNLIEMNLYRSSTNDQLLDLFNLHKSLVFFTTSLRSNSLMVEKFSYSNILEMTDDEHDLYEEMVIENKQALEMANIYTSIVMGMTGTFASIINNNVNVVMKLLTSITILISLPTLIASIYGMNVGLPLQDNPMAFLFIMFGAVAASAIGLFILVRWKVL</sequence>
<comment type="similarity">
    <text evidence="2">Belongs to the CorA metal ion transporter (MIT) (TC 1.A.35) family.</text>
</comment>
<evidence type="ECO:0000256" key="4">
    <source>
        <dbReference type="ARBA" id="ARBA00022989"/>
    </source>
</evidence>
<dbReference type="InterPro" id="IPR045861">
    <property type="entry name" value="CorA_cytoplasmic_dom"/>
</dbReference>
<proteinExistence type="inferred from homology"/>
<dbReference type="GO" id="GO:0016020">
    <property type="term" value="C:membrane"/>
    <property type="evidence" value="ECO:0007669"/>
    <property type="project" value="UniProtKB-SubCell"/>
</dbReference>
<keyword evidence="4 6" id="KW-1133">Transmembrane helix</keyword>
<protein>
    <submittedName>
        <fullName evidence="7">Magnesium transporter</fullName>
    </submittedName>
</protein>
<evidence type="ECO:0000256" key="5">
    <source>
        <dbReference type="ARBA" id="ARBA00023136"/>
    </source>
</evidence>
<evidence type="ECO:0000313" key="7">
    <source>
        <dbReference type="EMBL" id="PWR75604.1"/>
    </source>
</evidence>
<feature type="transmembrane region" description="Helical" evidence="6">
    <location>
        <begin position="225"/>
        <end position="243"/>
    </location>
</feature>
<dbReference type="SUPFAM" id="SSF143865">
    <property type="entry name" value="CorA soluble domain-like"/>
    <property type="match status" value="1"/>
</dbReference>
<dbReference type="InterPro" id="IPR047199">
    <property type="entry name" value="CorA-like"/>
</dbReference>
<name>A0A2V2N685_9EURY</name>
<keyword evidence="5 6" id="KW-0472">Membrane</keyword>
<feature type="transmembrane region" description="Helical" evidence="6">
    <location>
        <begin position="284"/>
        <end position="305"/>
    </location>
</feature>
<dbReference type="InterPro" id="IPR002523">
    <property type="entry name" value="MgTranspt_CorA/ZnTranspt_ZntB"/>
</dbReference>
<gene>
    <name evidence="7" type="ORF">DLD82_03200</name>
</gene>
<keyword evidence="3 6" id="KW-0812">Transmembrane</keyword>
<dbReference type="RefSeq" id="WP_109939669.1">
    <property type="nucleotide sequence ID" value="NZ_CP176366.1"/>
</dbReference>
<dbReference type="CDD" id="cd12827">
    <property type="entry name" value="EcCorA_ZntB-like_u2"/>
    <property type="match status" value="1"/>
</dbReference>
<keyword evidence="8" id="KW-1185">Reference proteome</keyword>
<evidence type="ECO:0000256" key="2">
    <source>
        <dbReference type="ARBA" id="ARBA00009765"/>
    </source>
</evidence>
<comment type="subcellular location">
    <subcellularLocation>
        <location evidence="1">Membrane</location>
        <topology evidence="1">Multi-pass membrane protein</topology>
    </subcellularLocation>
</comment>
<dbReference type="Proteomes" id="UP000245934">
    <property type="component" value="Unassembled WGS sequence"/>
</dbReference>
<dbReference type="GeneID" id="97609366"/>
<evidence type="ECO:0000313" key="8">
    <source>
        <dbReference type="Proteomes" id="UP000245934"/>
    </source>
</evidence>
<accession>A0A2V2N685</accession>
<dbReference type="EMBL" id="QGMZ01000008">
    <property type="protein sequence ID" value="PWR75604.1"/>
    <property type="molecule type" value="Genomic_DNA"/>
</dbReference>